<dbReference type="AlphaFoldDB" id="A0A9P7T0Z5"/>
<evidence type="ECO:0000313" key="4">
    <source>
        <dbReference type="Proteomes" id="UP000748025"/>
    </source>
</evidence>
<dbReference type="GO" id="GO:0005739">
    <property type="term" value="C:mitochondrion"/>
    <property type="evidence" value="ECO:0007669"/>
    <property type="project" value="TreeGrafter"/>
</dbReference>
<dbReference type="InterPro" id="IPR003837">
    <property type="entry name" value="GatC"/>
</dbReference>
<proteinExistence type="predicted"/>
<dbReference type="GO" id="GO:0032543">
    <property type="term" value="P:mitochondrial translation"/>
    <property type="evidence" value="ECO:0007669"/>
    <property type="project" value="TreeGrafter"/>
</dbReference>
<keyword evidence="4" id="KW-1185">Reference proteome</keyword>
<organism evidence="3 4">
    <name type="scientific">Claviceps pusilla</name>
    <dbReference type="NCBI Taxonomy" id="123648"/>
    <lineage>
        <taxon>Eukaryota</taxon>
        <taxon>Fungi</taxon>
        <taxon>Dikarya</taxon>
        <taxon>Ascomycota</taxon>
        <taxon>Pezizomycotina</taxon>
        <taxon>Sordariomycetes</taxon>
        <taxon>Hypocreomycetidae</taxon>
        <taxon>Hypocreales</taxon>
        <taxon>Clavicipitaceae</taxon>
        <taxon>Claviceps</taxon>
    </lineage>
</organism>
<dbReference type="Proteomes" id="UP000748025">
    <property type="component" value="Unassembled WGS sequence"/>
</dbReference>
<dbReference type="GO" id="GO:0030956">
    <property type="term" value="C:glutamyl-tRNA(Gln) amidotransferase complex"/>
    <property type="evidence" value="ECO:0007669"/>
    <property type="project" value="TreeGrafter"/>
</dbReference>
<protein>
    <recommendedName>
        <fullName evidence="2">Glutamyl-tRNA amidotransferase complex subunit Gta3 domain-containing protein</fullName>
    </recommendedName>
</protein>
<feature type="compositionally biased region" description="Polar residues" evidence="1">
    <location>
        <begin position="42"/>
        <end position="51"/>
    </location>
</feature>
<feature type="compositionally biased region" description="Polar residues" evidence="1">
    <location>
        <begin position="21"/>
        <end position="34"/>
    </location>
</feature>
<feature type="compositionally biased region" description="Low complexity" evidence="1">
    <location>
        <begin position="52"/>
        <end position="62"/>
    </location>
</feature>
<feature type="region of interest" description="Disordered" evidence="1">
    <location>
        <begin position="21"/>
        <end position="62"/>
    </location>
</feature>
<comment type="caution">
    <text evidence="3">The sequence shown here is derived from an EMBL/GenBank/DDBJ whole genome shotgun (WGS) entry which is preliminary data.</text>
</comment>
<dbReference type="EMBL" id="SRPW01000494">
    <property type="protein sequence ID" value="KAG6014148.1"/>
    <property type="molecule type" value="Genomic_DNA"/>
</dbReference>
<accession>A0A9P7T0Z5</accession>
<dbReference type="OrthoDB" id="5522061at2759"/>
<dbReference type="InterPro" id="IPR036113">
    <property type="entry name" value="Asp/Glu-ADT_sf_sub_c"/>
</dbReference>
<reference evidence="3" key="1">
    <citation type="journal article" date="2020" name="bioRxiv">
        <title>Whole genome comparisons of ergot fungi reveals the divergence and evolution of species within the genus Claviceps are the result of varying mechanisms driving genome evolution and host range expansion.</title>
        <authorList>
            <person name="Wyka S.A."/>
            <person name="Mondo S.J."/>
            <person name="Liu M."/>
            <person name="Dettman J."/>
            <person name="Nalam V."/>
            <person name="Broders K.D."/>
        </authorList>
    </citation>
    <scope>NUCLEOTIDE SEQUENCE</scope>
    <source>
        <strain evidence="3">CCC 602</strain>
    </source>
</reference>
<dbReference type="SUPFAM" id="SSF141000">
    <property type="entry name" value="Glu-tRNAGln amidotransferase C subunit"/>
    <property type="match status" value="1"/>
</dbReference>
<dbReference type="PANTHER" id="PTHR15004">
    <property type="entry name" value="GLUTAMYL-TRNA(GLN) AMIDOTRANSFERASE SUBUNIT C, MITOCHONDRIAL"/>
    <property type="match status" value="1"/>
</dbReference>
<evidence type="ECO:0000313" key="3">
    <source>
        <dbReference type="EMBL" id="KAG6014148.1"/>
    </source>
</evidence>
<dbReference type="Pfam" id="PF20978">
    <property type="entry name" value="Gta3"/>
    <property type="match status" value="1"/>
</dbReference>
<evidence type="ECO:0000259" key="2">
    <source>
        <dbReference type="Pfam" id="PF20978"/>
    </source>
</evidence>
<evidence type="ECO:0000256" key="1">
    <source>
        <dbReference type="SAM" id="MobiDB-lite"/>
    </source>
</evidence>
<dbReference type="InterPro" id="IPR049545">
    <property type="entry name" value="Gta3_dom"/>
</dbReference>
<name>A0A9P7T0Z5_9HYPO</name>
<dbReference type="GO" id="GO:0070681">
    <property type="term" value="P:glutaminyl-tRNAGln biosynthesis via transamidation"/>
    <property type="evidence" value="ECO:0007669"/>
    <property type="project" value="TreeGrafter"/>
</dbReference>
<dbReference type="GO" id="GO:0006450">
    <property type="term" value="P:regulation of translational fidelity"/>
    <property type="evidence" value="ECO:0007669"/>
    <property type="project" value="InterPro"/>
</dbReference>
<dbReference type="PANTHER" id="PTHR15004:SF0">
    <property type="entry name" value="GLUTAMYL-TRNA(GLN) AMIDOTRANSFERASE SUBUNIT C, MITOCHONDRIAL"/>
    <property type="match status" value="1"/>
</dbReference>
<sequence>MSVCRACRLALRRTISQARRTQTANLSSSRTTPSADDILSKPSWSIQSLRGPSSPAAEASATETITTKQLHHLLRLAALPLPQSPAEEASMIETLQSQLHFVRAVQRVNTAGVEPLRAIRDETPEAIRENTVTLENMKSFLSDEELVGYYKRPRRTRKRIDEADEKWDVLGTASRRAGKYFVVESSPALRSGFTTCVELNVYDFTKAMDVVMTFCICFVSSTPHQTVRPHLEVMAIQKKLAESDSDGRGEGSLLFLSHSGLISEAKKPISQGFGQNFRRTLLLIAKRSSVWIGNGAGQFDQPSCVPLTKDYAKCYSQKHDCIQHFPPLMAASVKRILNPGITSTSPSAMVKRP</sequence>
<gene>
    <name evidence="3" type="ORF">E4U43_006879</name>
</gene>
<feature type="domain" description="Glutamyl-tRNA amidotransferase complex subunit Gta3" evidence="2">
    <location>
        <begin position="60"/>
        <end position="116"/>
    </location>
</feature>